<dbReference type="InterPro" id="IPR025997">
    <property type="entry name" value="SBP_2_dom"/>
</dbReference>
<proteinExistence type="inferred from homology"/>
<dbReference type="Pfam" id="PF00356">
    <property type="entry name" value="LacI"/>
    <property type="match status" value="1"/>
</dbReference>
<evidence type="ECO:0000256" key="3">
    <source>
        <dbReference type="ARBA" id="ARBA00022729"/>
    </source>
</evidence>
<organism evidence="5 6">
    <name type="scientific">Neorhizobium alkalisoli</name>
    <dbReference type="NCBI Taxonomy" id="528178"/>
    <lineage>
        <taxon>Bacteria</taxon>
        <taxon>Pseudomonadati</taxon>
        <taxon>Pseudomonadota</taxon>
        <taxon>Alphaproteobacteria</taxon>
        <taxon>Hyphomicrobiales</taxon>
        <taxon>Rhizobiaceae</taxon>
        <taxon>Rhizobium/Agrobacterium group</taxon>
        <taxon>Neorhizobium</taxon>
    </lineage>
</organism>
<protein>
    <submittedName>
        <fullName evidence="5">LacI family transcriptional regulator</fullName>
    </submittedName>
</protein>
<comment type="caution">
    <text evidence="5">The sequence shown here is derived from an EMBL/GenBank/DDBJ whole genome shotgun (WGS) entry which is preliminary data.</text>
</comment>
<dbReference type="InterPro" id="IPR010982">
    <property type="entry name" value="Lambda_DNA-bd_dom_sf"/>
</dbReference>
<accession>A0A561QAP7</accession>
<dbReference type="InterPro" id="IPR028082">
    <property type="entry name" value="Peripla_BP_I"/>
</dbReference>
<comment type="subcellular location">
    <subcellularLocation>
        <location evidence="1">Cell envelope</location>
    </subcellularLocation>
</comment>
<dbReference type="InterPro" id="IPR000843">
    <property type="entry name" value="HTH_LacI"/>
</dbReference>
<dbReference type="GO" id="GO:0003677">
    <property type="term" value="F:DNA binding"/>
    <property type="evidence" value="ECO:0007669"/>
    <property type="project" value="InterPro"/>
</dbReference>
<dbReference type="GO" id="GO:0006355">
    <property type="term" value="P:regulation of DNA-templated transcription"/>
    <property type="evidence" value="ECO:0007669"/>
    <property type="project" value="InterPro"/>
</dbReference>
<dbReference type="GO" id="GO:0030313">
    <property type="term" value="C:cell envelope"/>
    <property type="evidence" value="ECO:0007669"/>
    <property type="project" value="UniProtKB-SubCell"/>
</dbReference>
<dbReference type="CDD" id="cd06307">
    <property type="entry name" value="PBP1_sugar_binding"/>
    <property type="match status" value="1"/>
</dbReference>
<dbReference type="PANTHER" id="PTHR46847:SF1">
    <property type="entry name" value="D-ALLOSE-BINDING PERIPLASMIC PROTEIN-RELATED"/>
    <property type="match status" value="1"/>
</dbReference>
<dbReference type="GO" id="GO:0030246">
    <property type="term" value="F:carbohydrate binding"/>
    <property type="evidence" value="ECO:0007669"/>
    <property type="project" value="UniProtKB-ARBA"/>
</dbReference>
<dbReference type="Gene3D" id="3.40.50.2300">
    <property type="match status" value="2"/>
</dbReference>
<dbReference type="SUPFAM" id="SSF53822">
    <property type="entry name" value="Periplasmic binding protein-like I"/>
    <property type="match status" value="1"/>
</dbReference>
<feature type="domain" description="HTH lacI-type" evidence="4">
    <location>
        <begin position="11"/>
        <end position="83"/>
    </location>
</feature>
<dbReference type="EMBL" id="VIWP01000012">
    <property type="protein sequence ID" value="TWF47444.1"/>
    <property type="molecule type" value="Genomic_DNA"/>
</dbReference>
<dbReference type="AlphaFoldDB" id="A0A561QAP7"/>
<evidence type="ECO:0000313" key="5">
    <source>
        <dbReference type="EMBL" id="TWF47444.1"/>
    </source>
</evidence>
<reference evidence="5 6" key="1">
    <citation type="submission" date="2019-06" db="EMBL/GenBank/DDBJ databases">
        <title>Sorghum-associated microbial communities from plants grown in Nebraska, USA.</title>
        <authorList>
            <person name="Schachtman D."/>
        </authorList>
    </citation>
    <scope>NUCLEOTIDE SEQUENCE [LARGE SCALE GENOMIC DNA]</scope>
    <source>
        <strain evidence="5 6">1225</strain>
    </source>
</reference>
<dbReference type="SMART" id="SM00354">
    <property type="entry name" value="HTH_LACI"/>
    <property type="match status" value="1"/>
</dbReference>
<evidence type="ECO:0000256" key="1">
    <source>
        <dbReference type="ARBA" id="ARBA00004196"/>
    </source>
</evidence>
<sequence length="349" mass="37120">METKGAALSRHKTIEDLAQKSQVSVSTIDRILSGRGAVKPSTMEHVLTVAEQIGFYGTETIRNRLLGGAPERRFGFLLNSSNRHLYRSLATELVALVKKSVAVRGHVVIRHLDDTDPDLAASALLELGRECDIIACVCVDHPAVSGAVGELALKGIPVIAMISDISSPARAGFVGSNDWQLGRTAGWFASRLAKPGRAAVLVGSERYTCQQVHEASFRSFIRADCPDLRLTGTRATNESDDIAKTVILTLLKDVPDLTVLFVAGGGIDGICDGLAQAGREDIVVIGCEMTDNTRSLISLGVISVILAHPVGEIARQAVEAMIGLSLDPPVEPHAVQVTVPFSVVVSENC</sequence>
<dbReference type="InterPro" id="IPR001387">
    <property type="entry name" value="Cro/C1-type_HTH"/>
</dbReference>
<comment type="similarity">
    <text evidence="2">Belongs to the bacterial solute-binding protein 2 family.</text>
</comment>
<dbReference type="CDD" id="cd00093">
    <property type="entry name" value="HTH_XRE"/>
    <property type="match status" value="1"/>
</dbReference>
<dbReference type="Gene3D" id="1.10.260.40">
    <property type="entry name" value="lambda repressor-like DNA-binding domains"/>
    <property type="match status" value="1"/>
</dbReference>
<keyword evidence="3" id="KW-0732">Signal</keyword>
<dbReference type="PANTHER" id="PTHR46847">
    <property type="entry name" value="D-ALLOSE-BINDING PERIPLASMIC PROTEIN-RELATED"/>
    <property type="match status" value="1"/>
</dbReference>
<keyword evidence="6" id="KW-1185">Reference proteome</keyword>
<evidence type="ECO:0000256" key="2">
    <source>
        <dbReference type="ARBA" id="ARBA00007639"/>
    </source>
</evidence>
<evidence type="ECO:0000313" key="6">
    <source>
        <dbReference type="Proteomes" id="UP000320653"/>
    </source>
</evidence>
<gene>
    <name evidence="5" type="ORF">FHW37_11283</name>
</gene>
<dbReference type="Proteomes" id="UP000320653">
    <property type="component" value="Unassembled WGS sequence"/>
</dbReference>
<evidence type="ECO:0000259" key="4">
    <source>
        <dbReference type="SMART" id="SM00354"/>
    </source>
</evidence>
<name>A0A561QAP7_9HYPH</name>
<dbReference type="SUPFAM" id="SSF47413">
    <property type="entry name" value="lambda repressor-like DNA-binding domains"/>
    <property type="match status" value="1"/>
</dbReference>
<dbReference type="Pfam" id="PF13407">
    <property type="entry name" value="Peripla_BP_4"/>
    <property type="match status" value="1"/>
</dbReference>